<feature type="coiled-coil region" evidence="12">
    <location>
        <begin position="614"/>
        <end position="648"/>
    </location>
</feature>
<feature type="compositionally biased region" description="Polar residues" evidence="13">
    <location>
        <begin position="376"/>
        <end position="393"/>
    </location>
</feature>
<feature type="region of interest" description="Disordered" evidence="13">
    <location>
        <begin position="545"/>
        <end position="570"/>
    </location>
</feature>
<reference evidence="16 17" key="1">
    <citation type="submission" date="2018-05" db="EMBL/GenBank/DDBJ databases">
        <authorList>
            <person name="Datahose"/>
        </authorList>
    </citation>
    <scope>NUCLEOTIDE SEQUENCE</scope>
</reference>
<dbReference type="Proteomes" id="UP000265100">
    <property type="component" value="Chromosome 16"/>
</dbReference>
<dbReference type="GO" id="GO:0008270">
    <property type="term" value="F:zinc ion binding"/>
    <property type="evidence" value="ECO:0007669"/>
    <property type="project" value="UniProtKB-KW"/>
</dbReference>
<dbReference type="PANTHER" id="PTHR45915:SF1">
    <property type="entry name" value="BROMODOMAIN ADJACENT TO ZINC FINGER DOMAIN PROTEIN 2B"/>
    <property type="match status" value="1"/>
</dbReference>
<reference evidence="17" key="2">
    <citation type="submission" date="2023-03" db="EMBL/GenBank/DDBJ databases">
        <authorList>
            <consortium name="Wellcome Sanger Institute Data Sharing"/>
        </authorList>
    </citation>
    <scope>NUCLEOTIDE SEQUENCE [LARGE SCALE GENOMIC DNA]</scope>
</reference>
<feature type="region of interest" description="Disordered" evidence="13">
    <location>
        <begin position="988"/>
        <end position="1046"/>
    </location>
</feature>
<sequence>SPKGAQSPSSFSKACKDLIGSWMVISRFSDSYNCLLCSPGHSLRIMEDECVNMSVSPNGLNLANSPVALNASSSSCSEFGGLGCLGLSALAAPSQLGTFPDWWRTSETQTRAAAAFFPPLLGLHPFVLSTFKSHDPVDFQSRPSGKRSLSLGVNGTVNGRSASSPAGNAPAMNTSSLLAKGKKETPQANSHEPGQLHQKAVEKKPNKRPLETSSMSGSQSESQSESSSEVEESSSDPDDMEEEDDDDQSSDSEESGYEKQSPAKQKVKVSASLELLCKQRVYRISELFSLHISSSNMFLNLYPNGAINGAVQDAPLALITKPRIQSSTPNSKPLLAATSPPCSMPINLSTGTKEMLDSSASPLKTSASSEPRSRKTTQTVHSGRSLTRTNTSCLPVDLVRGSEPDIHSSKNSDDSLGDDYDEDEDEDSGSSFSGSGRRRRVTDERVLRLPLEFGWQRETRIRTVAGRLQGEVAYFAPCGKKLRQYPDVVKYLIRNGITEISRDNFSFSTKIKVGDFYEAREGPEGLQWFLLAEDEIAPSIIAMDGRRSRRTKSEHQPTGDSTGAIQWKPYPLNGGENNFQDVSDAKLLRKLEAQEIARQAAQIKMMRKLEKQAIAQAAKEAKKQQAIMAAEERRKKREQLKILKQQEKIKRIQQIRMEKELRAQQILEVCPESYCRNILKHFLSAVDRIYRKKKKSNQRLFLNYVERERRRQHMILMKAVEARKKAEEKERLKKEKKDEKQLNKERKLELRRLELEKAKELKKPNEDMCLADHKPLPELSRIPGLVLAGSTFSNCLMVLQFLHSFGKVLGLDLNSDPLTIGDLQEGLLNIAENMEKVQDLLVTMLSAAVCDPGVPAGHKSKTILGDHLTNVEINRDNVSEILQIYMEGHSEQKEVAMLAFSLRTKPFQAHSPSQKASVLAFLVNELCCSKVVISEIDKNIDYMTNLRKDKWVVEGKLRKLRSIHTKKTGKKDNSWAGENNHAFVLVSVQNKSKRKEGDSEEEEDEDDDSEDQRDDEEEEEEEAGGKRGKKTDICEEEVSGNIMLLT</sequence>
<keyword evidence="8" id="KW-0103">Bromodomain</keyword>
<evidence type="ECO:0000256" key="3">
    <source>
        <dbReference type="ARBA" id="ARBA00022723"/>
    </source>
</evidence>
<keyword evidence="4" id="KW-0863">Zinc-finger</keyword>
<evidence type="ECO:0000256" key="2">
    <source>
        <dbReference type="ARBA" id="ARBA00007444"/>
    </source>
</evidence>
<evidence type="ECO:0000256" key="13">
    <source>
        <dbReference type="SAM" id="MobiDB-lite"/>
    </source>
</evidence>
<dbReference type="GeneTree" id="ENSGT00940000155359"/>
<dbReference type="Gene3D" id="3.30.890.10">
    <property type="entry name" value="Methyl-cpg-binding Protein 2, Chain A"/>
    <property type="match status" value="1"/>
</dbReference>
<evidence type="ECO:0000256" key="7">
    <source>
        <dbReference type="ARBA" id="ARBA00023054"/>
    </source>
</evidence>
<evidence type="ECO:0000256" key="12">
    <source>
        <dbReference type="SAM" id="Coils"/>
    </source>
</evidence>
<dbReference type="SMART" id="SM00391">
    <property type="entry name" value="MBD"/>
    <property type="match status" value="1"/>
</dbReference>
<evidence type="ECO:0000259" key="14">
    <source>
        <dbReference type="PROSITE" id="PS50827"/>
    </source>
</evidence>
<keyword evidence="5" id="KW-0862">Zinc</keyword>
<keyword evidence="7 12" id="KW-0175">Coiled coil</keyword>
<evidence type="ECO:0000256" key="9">
    <source>
        <dbReference type="ARBA" id="ARBA00023125"/>
    </source>
</evidence>
<keyword evidence="6" id="KW-0805">Transcription regulation</keyword>
<keyword evidence="11" id="KW-0539">Nucleus</keyword>
<feature type="compositionally biased region" description="Polar residues" evidence="13">
    <location>
        <begin position="151"/>
        <end position="177"/>
    </location>
</feature>
<dbReference type="PROSITE" id="PS50982">
    <property type="entry name" value="MBD"/>
    <property type="match status" value="1"/>
</dbReference>
<feature type="region of interest" description="Disordered" evidence="13">
    <location>
        <begin position="324"/>
        <end position="439"/>
    </location>
</feature>
<feature type="compositionally biased region" description="Acidic residues" evidence="13">
    <location>
        <begin position="228"/>
        <end position="255"/>
    </location>
</feature>
<protein>
    <recommendedName>
        <fullName evidence="18">Bromodomain adjacent to zinc finger domain 2B</fullName>
    </recommendedName>
</protein>
<dbReference type="AlphaFoldDB" id="A0A3P8PRJ8"/>
<evidence type="ECO:0000313" key="16">
    <source>
        <dbReference type="Ensembl" id="ENSACLP00000019608.2"/>
    </source>
</evidence>
<dbReference type="Pfam" id="PF02791">
    <property type="entry name" value="DDT"/>
    <property type="match status" value="1"/>
</dbReference>
<accession>A0A3P8PRJ8</accession>
<evidence type="ECO:0000313" key="17">
    <source>
        <dbReference type="Proteomes" id="UP000265100"/>
    </source>
</evidence>
<feature type="compositionally biased region" description="Low complexity" evidence="13">
    <location>
        <begin position="213"/>
        <end position="227"/>
    </location>
</feature>
<organism evidence="16 17">
    <name type="scientific">Astatotilapia calliptera</name>
    <name type="common">Eastern happy</name>
    <name type="synonym">Chromis callipterus</name>
    <dbReference type="NCBI Taxonomy" id="8154"/>
    <lineage>
        <taxon>Eukaryota</taxon>
        <taxon>Metazoa</taxon>
        <taxon>Chordata</taxon>
        <taxon>Craniata</taxon>
        <taxon>Vertebrata</taxon>
        <taxon>Euteleostomi</taxon>
        <taxon>Actinopterygii</taxon>
        <taxon>Neopterygii</taxon>
        <taxon>Teleostei</taxon>
        <taxon>Neoteleostei</taxon>
        <taxon>Acanthomorphata</taxon>
        <taxon>Ovalentaria</taxon>
        <taxon>Cichlomorphae</taxon>
        <taxon>Cichliformes</taxon>
        <taxon>Cichlidae</taxon>
        <taxon>African cichlids</taxon>
        <taxon>Pseudocrenilabrinae</taxon>
        <taxon>Haplochromini</taxon>
        <taxon>Astatotilapia</taxon>
    </lineage>
</organism>
<keyword evidence="9" id="KW-0238">DNA-binding</keyword>
<dbReference type="InterPro" id="IPR001739">
    <property type="entry name" value="Methyl_CpG_DNA-bd"/>
</dbReference>
<feature type="domain" description="MBD" evidence="15">
    <location>
        <begin position="441"/>
        <end position="512"/>
    </location>
</feature>
<comment type="subcellular location">
    <subcellularLocation>
        <location evidence="1">Nucleus</location>
    </subcellularLocation>
</comment>
<dbReference type="Ensembl" id="ENSACLT00000020067.2">
    <property type="protein sequence ID" value="ENSACLP00000019608.2"/>
    <property type="gene ID" value="ENSACLG00000013071.2"/>
</dbReference>
<dbReference type="Pfam" id="PF01429">
    <property type="entry name" value="MBD"/>
    <property type="match status" value="1"/>
</dbReference>
<proteinExistence type="inferred from homology"/>
<keyword evidence="17" id="KW-1185">Reference proteome</keyword>
<dbReference type="Pfam" id="PF15612">
    <property type="entry name" value="WHIM1"/>
    <property type="match status" value="1"/>
</dbReference>
<dbReference type="InterPro" id="IPR016177">
    <property type="entry name" value="DNA-bd_dom_sf"/>
</dbReference>
<keyword evidence="10" id="KW-0804">Transcription</keyword>
<evidence type="ECO:0000256" key="8">
    <source>
        <dbReference type="ARBA" id="ARBA00023117"/>
    </source>
</evidence>
<keyword evidence="3" id="KW-0479">Metal-binding</keyword>
<feature type="compositionally biased region" description="Basic and acidic residues" evidence="13">
    <location>
        <begin position="199"/>
        <end position="210"/>
    </location>
</feature>
<evidence type="ECO:0000256" key="10">
    <source>
        <dbReference type="ARBA" id="ARBA00023163"/>
    </source>
</evidence>
<evidence type="ECO:0000256" key="1">
    <source>
        <dbReference type="ARBA" id="ARBA00004123"/>
    </source>
</evidence>
<feature type="compositionally biased region" description="Acidic residues" evidence="13">
    <location>
        <begin position="415"/>
        <end position="428"/>
    </location>
</feature>
<evidence type="ECO:0000256" key="4">
    <source>
        <dbReference type="ARBA" id="ARBA00022771"/>
    </source>
</evidence>
<dbReference type="InterPro" id="IPR028942">
    <property type="entry name" value="WHIM1_dom"/>
</dbReference>
<feature type="coiled-coil region" evidence="12">
    <location>
        <begin position="717"/>
        <end position="763"/>
    </location>
</feature>
<dbReference type="PROSITE" id="PS50827">
    <property type="entry name" value="DDT"/>
    <property type="match status" value="1"/>
</dbReference>
<feature type="compositionally biased region" description="Low complexity" evidence="13">
    <location>
        <begin position="358"/>
        <end position="369"/>
    </location>
</feature>
<dbReference type="InterPro" id="IPR018501">
    <property type="entry name" value="DDT_dom"/>
</dbReference>
<evidence type="ECO:0000256" key="5">
    <source>
        <dbReference type="ARBA" id="ARBA00022833"/>
    </source>
</evidence>
<reference evidence="16" key="3">
    <citation type="submission" date="2025-08" db="UniProtKB">
        <authorList>
            <consortium name="Ensembl"/>
        </authorList>
    </citation>
    <scope>IDENTIFICATION</scope>
</reference>
<dbReference type="SUPFAM" id="SSF54171">
    <property type="entry name" value="DNA-binding domain"/>
    <property type="match status" value="1"/>
</dbReference>
<dbReference type="PANTHER" id="PTHR45915">
    <property type="entry name" value="TRANSCRIPTION INTERMEDIARY FACTOR"/>
    <property type="match status" value="1"/>
</dbReference>
<evidence type="ECO:0000256" key="6">
    <source>
        <dbReference type="ARBA" id="ARBA00023015"/>
    </source>
</evidence>
<evidence type="ECO:0008006" key="18">
    <source>
        <dbReference type="Google" id="ProtNLM"/>
    </source>
</evidence>
<dbReference type="Bgee" id="ENSACLG00000013071">
    <property type="expression patterns" value="Expressed in testis and 5 other cell types or tissues"/>
</dbReference>
<dbReference type="SMART" id="SM00571">
    <property type="entry name" value="DDT"/>
    <property type="match status" value="1"/>
</dbReference>
<name>A0A3P8PRJ8_ASTCA</name>
<evidence type="ECO:0000256" key="11">
    <source>
        <dbReference type="ARBA" id="ARBA00023242"/>
    </source>
</evidence>
<dbReference type="GO" id="GO:0003677">
    <property type="term" value="F:DNA binding"/>
    <property type="evidence" value="ECO:0007669"/>
    <property type="project" value="UniProtKB-KW"/>
</dbReference>
<comment type="similarity">
    <text evidence="2">Belongs to the WAL family.</text>
</comment>
<dbReference type="FunFam" id="3.30.890.10:FF:000002">
    <property type="entry name" value="Bromodomain adjacent to zinc finger domain protein 2B"/>
    <property type="match status" value="1"/>
</dbReference>
<dbReference type="GO" id="GO:0000785">
    <property type="term" value="C:chromatin"/>
    <property type="evidence" value="ECO:0007669"/>
    <property type="project" value="TreeGrafter"/>
</dbReference>
<reference evidence="16" key="4">
    <citation type="submission" date="2025-09" db="UniProtKB">
        <authorList>
            <consortium name="Ensembl"/>
        </authorList>
    </citation>
    <scope>IDENTIFICATION</scope>
</reference>
<gene>
    <name evidence="16" type="primary">BAZ2B</name>
</gene>
<feature type="domain" description="DDT" evidence="14">
    <location>
        <begin position="789"/>
        <end position="854"/>
    </location>
</feature>
<dbReference type="CDD" id="cd01397">
    <property type="entry name" value="HAT_MBD"/>
    <property type="match status" value="1"/>
</dbReference>
<dbReference type="GO" id="GO:0005634">
    <property type="term" value="C:nucleus"/>
    <property type="evidence" value="ECO:0007669"/>
    <property type="project" value="UniProtKB-SubCell"/>
</dbReference>
<feature type="compositionally biased region" description="Basic and acidic residues" evidence="13">
    <location>
        <begin position="400"/>
        <end position="413"/>
    </location>
</feature>
<evidence type="ECO:0000259" key="15">
    <source>
        <dbReference type="PROSITE" id="PS50982"/>
    </source>
</evidence>
<feature type="compositionally biased region" description="Acidic residues" evidence="13">
    <location>
        <begin position="998"/>
        <end position="1022"/>
    </location>
</feature>
<feature type="region of interest" description="Disordered" evidence="13">
    <location>
        <begin position="137"/>
        <end position="265"/>
    </location>
</feature>